<evidence type="ECO:0000313" key="3">
    <source>
        <dbReference type="EMBL" id="NMD87331.1"/>
    </source>
</evidence>
<feature type="domain" description="DUF4886" evidence="2">
    <location>
        <begin position="25"/>
        <end position="193"/>
    </location>
</feature>
<dbReference type="Proteomes" id="UP000576225">
    <property type="component" value="Unassembled WGS sequence"/>
</dbReference>
<evidence type="ECO:0000259" key="2">
    <source>
        <dbReference type="Pfam" id="PF16227"/>
    </source>
</evidence>
<evidence type="ECO:0000313" key="4">
    <source>
        <dbReference type="EMBL" id="PVY41561.1"/>
    </source>
</evidence>
<accession>A0A2U1AYZ8</accession>
<evidence type="ECO:0000256" key="1">
    <source>
        <dbReference type="SAM" id="SignalP"/>
    </source>
</evidence>
<dbReference type="EMBL" id="QEKH01000013">
    <property type="protein sequence ID" value="PVY41561.1"/>
    <property type="molecule type" value="Genomic_DNA"/>
</dbReference>
<name>A0A2U1AYZ8_9BACT</name>
<dbReference type="Gene3D" id="3.40.50.1110">
    <property type="entry name" value="SGNH hydrolase"/>
    <property type="match status" value="1"/>
</dbReference>
<reference evidence="4 5" key="1">
    <citation type="submission" date="2018-04" db="EMBL/GenBank/DDBJ databases">
        <title>Genomic Encyclopedia of Type Strains, Phase IV (KMG-IV): sequencing the most valuable type-strain genomes for metagenomic binning, comparative biology and taxonomic classification.</title>
        <authorList>
            <person name="Goeker M."/>
        </authorList>
    </citation>
    <scope>NUCLEOTIDE SEQUENCE [LARGE SCALE GENOMIC DNA]</scope>
    <source>
        <strain evidence="4 5">DSM 14823</strain>
    </source>
</reference>
<dbReference type="Proteomes" id="UP000245959">
    <property type="component" value="Unassembled WGS sequence"/>
</dbReference>
<dbReference type="OrthoDB" id="265974at2"/>
<dbReference type="AlphaFoldDB" id="A0A2U1AYZ8"/>
<feature type="chain" id="PRO_5033327220" evidence="1">
    <location>
        <begin position="21"/>
        <end position="301"/>
    </location>
</feature>
<reference evidence="3 6" key="2">
    <citation type="submission" date="2020-04" db="EMBL/GenBank/DDBJ databases">
        <authorList>
            <person name="Hitch T.C.A."/>
            <person name="Wylensek D."/>
            <person name="Clavel T."/>
        </authorList>
    </citation>
    <scope>NUCLEOTIDE SEQUENCE [LARGE SCALE GENOMIC DNA]</scope>
    <source>
        <strain evidence="3 6">COR2-253-APC-1A</strain>
    </source>
</reference>
<proteinExistence type="predicted"/>
<dbReference type="Pfam" id="PF16227">
    <property type="entry name" value="DUF4886"/>
    <property type="match status" value="1"/>
</dbReference>
<protein>
    <submittedName>
        <fullName evidence="3">DUF4886 domain-containing protein</fullName>
    </submittedName>
</protein>
<sequence>MFRKIGFLMAALLTGLVVSAADELKILTVGNSFADSAFRYLPKVAESAGCKILMDRANLGGCPLDRHWKLVEANEKNPADKAYHGKKYSLKDMLQKEKWDIVTVQQASHLSWKPESYEPYLTNLIDYIRKYAPTAEIVIQQTWAYRFDDNRYKGWKIGQQEMYDKLTQAYRKAAEAHKLRVIPTGYAVQLGREKQPVKYQPYDPASLKGLKYPDALPSEAGSWVTGLSWWKRKDGWKLHKDPAHLNRRGDYLQACVWFALLYNRPTSEIKFVPKEVTPEDAKFIRELAQEAVDTYKQVETK</sequence>
<dbReference type="EMBL" id="JABAEW010000022">
    <property type="protein sequence ID" value="NMD87331.1"/>
    <property type="molecule type" value="Genomic_DNA"/>
</dbReference>
<evidence type="ECO:0000313" key="5">
    <source>
        <dbReference type="Proteomes" id="UP000245959"/>
    </source>
</evidence>
<dbReference type="InterPro" id="IPR036514">
    <property type="entry name" value="SGNH_hydro_sf"/>
</dbReference>
<keyword evidence="1" id="KW-0732">Signal</keyword>
<dbReference type="GO" id="GO:0016788">
    <property type="term" value="F:hydrolase activity, acting on ester bonds"/>
    <property type="evidence" value="ECO:0007669"/>
    <property type="project" value="UniProtKB-ARBA"/>
</dbReference>
<keyword evidence="5" id="KW-1185">Reference proteome</keyword>
<evidence type="ECO:0000313" key="6">
    <source>
        <dbReference type="Proteomes" id="UP000576225"/>
    </source>
</evidence>
<dbReference type="InterPro" id="IPR032616">
    <property type="entry name" value="DUF4886"/>
</dbReference>
<feature type="signal peptide" evidence="1">
    <location>
        <begin position="1"/>
        <end position="20"/>
    </location>
</feature>
<dbReference type="RefSeq" id="WP_116883983.1">
    <property type="nucleotide sequence ID" value="NZ_CABMMC010000088.1"/>
</dbReference>
<dbReference type="GeneID" id="78295290"/>
<dbReference type="SUPFAM" id="SSF52266">
    <property type="entry name" value="SGNH hydrolase"/>
    <property type="match status" value="1"/>
</dbReference>
<gene>
    <name evidence="4" type="ORF">C8D82_11334</name>
    <name evidence="3" type="ORF">HF882_12125</name>
</gene>
<comment type="caution">
    <text evidence="4">The sequence shown here is derived from an EMBL/GenBank/DDBJ whole genome shotgun (WGS) entry which is preliminary data.</text>
</comment>
<organism evidence="4 5">
    <name type="scientific">Victivallis vadensis</name>
    <dbReference type="NCBI Taxonomy" id="172901"/>
    <lineage>
        <taxon>Bacteria</taxon>
        <taxon>Pseudomonadati</taxon>
        <taxon>Lentisphaerota</taxon>
        <taxon>Lentisphaeria</taxon>
        <taxon>Victivallales</taxon>
        <taxon>Victivallaceae</taxon>
        <taxon>Victivallis</taxon>
    </lineage>
</organism>